<dbReference type="SUPFAM" id="SSF49464">
    <property type="entry name" value="Carboxypeptidase regulatory domain-like"/>
    <property type="match status" value="1"/>
</dbReference>
<keyword evidence="4" id="KW-1185">Reference proteome</keyword>
<dbReference type="CDD" id="cd00063">
    <property type="entry name" value="FN3"/>
    <property type="match status" value="1"/>
</dbReference>
<protein>
    <submittedName>
        <fullName evidence="3">Fibronectin</fullName>
    </submittedName>
</protein>
<dbReference type="eggNOG" id="COG0823">
    <property type="taxonomic scope" value="Bacteria"/>
</dbReference>
<feature type="signal peptide" evidence="1">
    <location>
        <begin position="1"/>
        <end position="21"/>
    </location>
</feature>
<dbReference type="InterPro" id="IPR011042">
    <property type="entry name" value="6-blade_b-propeller_TolB-like"/>
</dbReference>
<sequence>MKTLLKIISIFILYFCLFSCNEELTDQAQTGILKGKVVKRGTNVPIPNVKIFTAPTTQTVFSGTDGTFEISNMPVGNYSVKAELSGYITTFQGVNLQNQNQLVTVVFEMDDDTSLNSPPTAPQLLSPVDNAVNQPLNVELTWTSTDPDTADVLKYSLTIKNNLDTNVIQVNDLKVNHYTLSNLKFGVSYFWQVSVSDDIHPPVLSAIGKFTTNTVPTNRYHYVQKQDGNFVIISSDAQGNNFQFTNSSYNSWRPRKNNNAGLIAFLRTEGGSTHLYTANPDGSNPFKVTTVPAAGFNNYEMDFAWSTNGQELLYSNFNKLYRINKDGSGLNLVYTTPDGSMISECDWSYDGSKIALKTNDFSGYNTKIYVIDMIGTVLKTVVTGVAGASGGLNFSVDGQLLLYTRDMSGYQDSSGNYRQLDSHIFVYNLVSNAVYDISLESEKPLGTNDLDPRFSPNNAQVIFMNTSNDNISQKNVMTIDLNSSMTDLSRAVLFNNAEMPDYE</sequence>
<dbReference type="STRING" id="445961.IW15_08700"/>
<feature type="domain" description="Fibronectin type-III" evidence="2">
    <location>
        <begin position="118"/>
        <end position="217"/>
    </location>
</feature>
<evidence type="ECO:0000259" key="2">
    <source>
        <dbReference type="PROSITE" id="PS50853"/>
    </source>
</evidence>
<dbReference type="Pfam" id="PF13715">
    <property type="entry name" value="CarbopepD_reg_2"/>
    <property type="match status" value="1"/>
</dbReference>
<dbReference type="InterPro" id="IPR013783">
    <property type="entry name" value="Ig-like_fold"/>
</dbReference>
<dbReference type="SUPFAM" id="SSF69304">
    <property type="entry name" value="Tricorn protease N-terminal domain"/>
    <property type="match status" value="1"/>
</dbReference>
<reference evidence="3 4" key="1">
    <citation type="submission" date="2014-07" db="EMBL/GenBank/DDBJ databases">
        <title>Genome of Chryseobacterium soli DSM 19298.</title>
        <authorList>
            <person name="Stropko S.J."/>
            <person name="Pipes S.E."/>
            <person name="Newman J."/>
        </authorList>
    </citation>
    <scope>NUCLEOTIDE SEQUENCE [LARGE SCALE GENOMIC DNA]</scope>
    <source>
        <strain evidence="3 4">DSM 19298</strain>
    </source>
</reference>
<comment type="caution">
    <text evidence="3">The sequence shown here is derived from an EMBL/GenBank/DDBJ whole genome shotgun (WGS) entry which is preliminary data.</text>
</comment>
<evidence type="ECO:0000313" key="4">
    <source>
        <dbReference type="Proteomes" id="UP000028705"/>
    </source>
</evidence>
<accession>A0A086A843</accession>
<dbReference type="InterPro" id="IPR003961">
    <property type="entry name" value="FN3_dom"/>
</dbReference>
<evidence type="ECO:0000256" key="1">
    <source>
        <dbReference type="SAM" id="SignalP"/>
    </source>
</evidence>
<dbReference type="RefSeq" id="WP_034710576.1">
    <property type="nucleotide sequence ID" value="NZ_JPRH01000003.1"/>
</dbReference>
<gene>
    <name evidence="3" type="ORF">IW15_08700</name>
</gene>
<dbReference type="Gene3D" id="2.60.40.1120">
    <property type="entry name" value="Carboxypeptidase-like, regulatory domain"/>
    <property type="match status" value="1"/>
</dbReference>
<dbReference type="OrthoDB" id="9815657at2"/>
<dbReference type="AlphaFoldDB" id="A0A086A843"/>
<dbReference type="InterPro" id="IPR008969">
    <property type="entry name" value="CarboxyPept-like_regulatory"/>
</dbReference>
<dbReference type="PROSITE" id="PS50853">
    <property type="entry name" value="FN3"/>
    <property type="match status" value="1"/>
</dbReference>
<organism evidence="3 4">
    <name type="scientific">Chryseobacterium soli</name>
    <dbReference type="NCBI Taxonomy" id="445961"/>
    <lineage>
        <taxon>Bacteria</taxon>
        <taxon>Pseudomonadati</taxon>
        <taxon>Bacteroidota</taxon>
        <taxon>Flavobacteriia</taxon>
        <taxon>Flavobacteriales</taxon>
        <taxon>Weeksellaceae</taxon>
        <taxon>Chryseobacterium group</taxon>
        <taxon>Chryseobacterium</taxon>
    </lineage>
</organism>
<proteinExistence type="predicted"/>
<dbReference type="Gene3D" id="2.60.40.10">
    <property type="entry name" value="Immunoglobulins"/>
    <property type="match status" value="1"/>
</dbReference>
<keyword evidence="1" id="KW-0732">Signal</keyword>
<dbReference type="InterPro" id="IPR036116">
    <property type="entry name" value="FN3_sf"/>
</dbReference>
<evidence type="ECO:0000313" key="3">
    <source>
        <dbReference type="EMBL" id="KFF12857.1"/>
    </source>
</evidence>
<dbReference type="Proteomes" id="UP000028705">
    <property type="component" value="Unassembled WGS sequence"/>
</dbReference>
<dbReference type="PANTHER" id="PTHR36842:SF1">
    <property type="entry name" value="PROTEIN TOLB"/>
    <property type="match status" value="1"/>
</dbReference>
<dbReference type="SUPFAM" id="SSF49265">
    <property type="entry name" value="Fibronectin type III"/>
    <property type="match status" value="1"/>
</dbReference>
<feature type="chain" id="PRO_5001802371" evidence="1">
    <location>
        <begin position="22"/>
        <end position="503"/>
    </location>
</feature>
<name>A0A086A843_9FLAO</name>
<dbReference type="PANTHER" id="PTHR36842">
    <property type="entry name" value="PROTEIN TOLB HOMOLOG"/>
    <property type="match status" value="1"/>
</dbReference>
<dbReference type="Gene3D" id="2.120.10.30">
    <property type="entry name" value="TolB, C-terminal domain"/>
    <property type="match status" value="1"/>
</dbReference>
<dbReference type="EMBL" id="JPRH01000003">
    <property type="protein sequence ID" value="KFF12857.1"/>
    <property type="molecule type" value="Genomic_DNA"/>
</dbReference>